<comment type="caution">
    <text evidence="1">The sequence shown here is derived from an EMBL/GenBank/DDBJ whole genome shotgun (WGS) entry which is preliminary data.</text>
</comment>
<evidence type="ECO:0000313" key="1">
    <source>
        <dbReference type="EMBL" id="KAI6093615.1"/>
    </source>
</evidence>
<reference evidence="1 2" key="1">
    <citation type="journal article" date="2022" name="New Phytol.">
        <title>Ecological generalism drives hyperdiversity of secondary metabolite gene clusters in xylarialean endophytes.</title>
        <authorList>
            <person name="Franco M.E.E."/>
            <person name="Wisecaver J.H."/>
            <person name="Arnold A.E."/>
            <person name="Ju Y.M."/>
            <person name="Slot J.C."/>
            <person name="Ahrendt S."/>
            <person name="Moore L.P."/>
            <person name="Eastman K.E."/>
            <person name="Scott K."/>
            <person name="Konkel Z."/>
            <person name="Mondo S.J."/>
            <person name="Kuo A."/>
            <person name="Hayes R.D."/>
            <person name="Haridas S."/>
            <person name="Andreopoulos B."/>
            <person name="Riley R."/>
            <person name="LaButti K."/>
            <person name="Pangilinan J."/>
            <person name="Lipzen A."/>
            <person name="Amirebrahimi M."/>
            <person name="Yan J."/>
            <person name="Adam C."/>
            <person name="Keymanesh K."/>
            <person name="Ng V."/>
            <person name="Louie K."/>
            <person name="Northen T."/>
            <person name="Drula E."/>
            <person name="Henrissat B."/>
            <person name="Hsieh H.M."/>
            <person name="Youens-Clark K."/>
            <person name="Lutzoni F."/>
            <person name="Miadlikowska J."/>
            <person name="Eastwood D.C."/>
            <person name="Hamelin R.C."/>
            <person name="Grigoriev I.V."/>
            <person name="U'Ren J.M."/>
        </authorList>
    </citation>
    <scope>NUCLEOTIDE SEQUENCE [LARGE SCALE GENOMIC DNA]</scope>
    <source>
        <strain evidence="1 2">ER1909</strain>
    </source>
</reference>
<name>A0ACC0DLA7_9PEZI</name>
<protein>
    <submittedName>
        <fullName evidence="1">Alpha/beta-hydrolase</fullName>
    </submittedName>
</protein>
<sequence length="339" mass="37497">MEGFPSVEEVSKSPAFPTAIWKLQPHRSGLLPVAASRGGPLNISWEVHGKGPIKLILIGGIGLTKFDWQPQTMYFGHERGDKYSVLVFDNRGAGASDKPLMRYSTSEMASDLLELVDHLGWTLERELHISGGSMGGMIAQEFAVLVPERIASLNLHSTTAKLEHTGTFTEKVGRLGVLLPRSLEGEVQSVLDSCFPHRWLSAPDGAKLPDESTPECEVPAGGYKRFETNYARLAAQEIHMNRGKYGFLLQAVAGSFHQKTREQLRQLADRVGRERIMVLHGTMDRMIPVDQGKKLIGCLQPSKALIIDGLGHAPIHQLTRLFNEFLEERCLLGEKLSGR</sequence>
<keyword evidence="2" id="KW-1185">Reference proteome</keyword>
<dbReference type="Proteomes" id="UP001497680">
    <property type="component" value="Unassembled WGS sequence"/>
</dbReference>
<gene>
    <name evidence="1" type="ORF">F4821DRAFT_2586</name>
</gene>
<dbReference type="EMBL" id="MU394280">
    <property type="protein sequence ID" value="KAI6093615.1"/>
    <property type="molecule type" value="Genomic_DNA"/>
</dbReference>
<evidence type="ECO:0000313" key="2">
    <source>
        <dbReference type="Proteomes" id="UP001497680"/>
    </source>
</evidence>
<proteinExistence type="predicted"/>
<accession>A0ACC0DLA7</accession>
<organism evidence="1 2">
    <name type="scientific">Hypoxylon rubiginosum</name>
    <dbReference type="NCBI Taxonomy" id="110542"/>
    <lineage>
        <taxon>Eukaryota</taxon>
        <taxon>Fungi</taxon>
        <taxon>Dikarya</taxon>
        <taxon>Ascomycota</taxon>
        <taxon>Pezizomycotina</taxon>
        <taxon>Sordariomycetes</taxon>
        <taxon>Xylariomycetidae</taxon>
        <taxon>Xylariales</taxon>
        <taxon>Hypoxylaceae</taxon>
        <taxon>Hypoxylon</taxon>
    </lineage>
</organism>